<dbReference type="AlphaFoldDB" id="A0A4R8A471"/>
<comment type="caution">
    <text evidence="1">The sequence shown here is derived from an EMBL/GenBank/DDBJ whole genome shotgun (WGS) entry which is preliminary data.</text>
</comment>
<evidence type="ECO:0000313" key="2">
    <source>
        <dbReference type="Proteomes" id="UP000294743"/>
    </source>
</evidence>
<dbReference type="InterPro" id="IPR036249">
    <property type="entry name" value="Thioredoxin-like_sf"/>
</dbReference>
<evidence type="ECO:0008006" key="3">
    <source>
        <dbReference type="Google" id="ProtNLM"/>
    </source>
</evidence>
<dbReference type="EMBL" id="SODD01000006">
    <property type="protein sequence ID" value="TDW25106.1"/>
    <property type="molecule type" value="Genomic_DNA"/>
</dbReference>
<dbReference type="SUPFAM" id="SSF52833">
    <property type="entry name" value="Thioredoxin-like"/>
    <property type="match status" value="1"/>
</dbReference>
<proteinExistence type="predicted"/>
<keyword evidence="2" id="KW-1185">Reference proteome</keyword>
<protein>
    <recommendedName>
        <fullName evidence="3">Thioredoxin-like protein</fullName>
    </recommendedName>
</protein>
<sequence length="129" mass="15027">MFYAYHRLSKKDEYSFVSIGEEQILEKVNNGEDFLLLITYDGSSACQEFEELIIDEFKENNVVLYTFNETDVNDAFENQLEHALSGYDSWPVMFHIRSGEVVSDGVYEYSKEPNEWKQWLISQGILSGN</sequence>
<organism evidence="1 2">
    <name type="scientific">Breznakia blatticola</name>
    <dbReference type="NCBI Taxonomy" id="1754012"/>
    <lineage>
        <taxon>Bacteria</taxon>
        <taxon>Bacillati</taxon>
        <taxon>Bacillota</taxon>
        <taxon>Erysipelotrichia</taxon>
        <taxon>Erysipelotrichales</taxon>
        <taxon>Erysipelotrichaceae</taxon>
        <taxon>Breznakia</taxon>
    </lineage>
</organism>
<dbReference type="Gene3D" id="3.40.30.10">
    <property type="entry name" value="Glutaredoxin"/>
    <property type="match status" value="1"/>
</dbReference>
<accession>A0A4R8A471</accession>
<evidence type="ECO:0000313" key="1">
    <source>
        <dbReference type="EMBL" id="TDW25106.1"/>
    </source>
</evidence>
<gene>
    <name evidence="1" type="ORF">EDD63_10647</name>
</gene>
<dbReference type="OrthoDB" id="1645878at2"/>
<dbReference type="Proteomes" id="UP000294743">
    <property type="component" value="Unassembled WGS sequence"/>
</dbReference>
<dbReference type="RefSeq" id="WP_134168362.1">
    <property type="nucleotide sequence ID" value="NZ_SODD01000006.1"/>
</dbReference>
<reference evidence="1 2" key="1">
    <citation type="submission" date="2019-03" db="EMBL/GenBank/DDBJ databases">
        <title>Genomic Encyclopedia of Type Strains, Phase IV (KMG-IV): sequencing the most valuable type-strain genomes for metagenomic binning, comparative biology and taxonomic classification.</title>
        <authorList>
            <person name="Goeker M."/>
        </authorList>
    </citation>
    <scope>NUCLEOTIDE SEQUENCE [LARGE SCALE GENOMIC DNA]</scope>
    <source>
        <strain evidence="1 2">DSM 28867</strain>
    </source>
</reference>
<name>A0A4R8A471_9FIRM</name>